<evidence type="ECO:0000313" key="3">
    <source>
        <dbReference type="EMBL" id="KAK9297302.1"/>
    </source>
</evidence>
<keyword evidence="1" id="KW-0175">Coiled coil</keyword>
<name>A0AAW0ZIH0_9HYME</name>
<proteinExistence type="predicted"/>
<evidence type="ECO:0000256" key="2">
    <source>
        <dbReference type="SAM" id="MobiDB-lite"/>
    </source>
</evidence>
<organism evidence="3 4">
    <name type="scientific">Tetragonisca angustula</name>
    <dbReference type="NCBI Taxonomy" id="166442"/>
    <lineage>
        <taxon>Eukaryota</taxon>
        <taxon>Metazoa</taxon>
        <taxon>Ecdysozoa</taxon>
        <taxon>Arthropoda</taxon>
        <taxon>Hexapoda</taxon>
        <taxon>Insecta</taxon>
        <taxon>Pterygota</taxon>
        <taxon>Neoptera</taxon>
        <taxon>Endopterygota</taxon>
        <taxon>Hymenoptera</taxon>
        <taxon>Apocrita</taxon>
        <taxon>Aculeata</taxon>
        <taxon>Apoidea</taxon>
        <taxon>Anthophila</taxon>
        <taxon>Apidae</taxon>
        <taxon>Tetragonisca</taxon>
    </lineage>
</organism>
<sequence>MNIGNKIPNLDKILREDDESDLMPAAGANLAAIFGSEAKRSSLSYSPTKQISKNLNTSHTLTQTISNKTEVIIAKAVYAFKFENGSYTSITVEGKKIGVALTRNLATKVYQFILYIKFAREVALARYFSKNGKIENVLYQDLSPVDSNKDVTVKEGDSISIRYLIVTDITQPLKDIPAYQTMAVEISVDDNWERALLESSKGLKRILFVPPNKQISLGPGFPKERDILLEIEIINIQTSEEAHLHKISSDKASIISRMARMGQSILPKLPSSTTDSEDTEDDMPQKSSHQKKTESFQEELQKEHFPTEFRDEMSQNSHQVLKLQSDESATNIACKSFVKSSVFTPQWSPSQVQPNFVTMGGQIYTDIRSLQPQTTTSTLPTIIDPGLNMLLSETRITNAELRMGMSKIADNVQKMLDKFHVLELQNATKNRITLDNTLKMLSMNATGEKDSQSQNISNIGTDNFTQLIEMKERISMLEKELNQSKEQIKNLETQKESLIETNENLHKTIKELEISLKDTNAAFSNAKKDLEEATKLNSKYKEKTVALENKMVKLSEGCAEQLTNSKEINENDNKKKEIKCIMNKLYHALLDKFIDEYSVNYVRTIIADTIKNVTLQVLYNSDETNDAELKSNSIEAEVSKIDNIESKVSGFIQVSSILQNEPPPIPPLDTEDDKDWLQFF</sequence>
<feature type="region of interest" description="Disordered" evidence="2">
    <location>
        <begin position="265"/>
        <end position="302"/>
    </location>
</feature>
<reference evidence="3 4" key="1">
    <citation type="submission" date="2024-05" db="EMBL/GenBank/DDBJ databases">
        <title>The nuclear and mitochondrial genome assemblies of Tetragonisca angustula (Apidae: Meliponini), a tiny yet remarkable pollinator in the Neotropics.</title>
        <authorList>
            <person name="Ferrari R."/>
            <person name="Ricardo P.C."/>
            <person name="Dias F.C."/>
            <person name="Araujo N.S."/>
            <person name="Soares D.O."/>
            <person name="Zhou Q.-S."/>
            <person name="Zhu C.-D."/>
            <person name="Coutinho L."/>
            <person name="Airas M.C."/>
            <person name="Batista T.M."/>
        </authorList>
    </citation>
    <scope>NUCLEOTIDE SEQUENCE [LARGE SCALE GENOMIC DNA]</scope>
    <source>
        <strain evidence="3">ASF017062</strain>
        <tissue evidence="3">Abdomen</tissue>
    </source>
</reference>
<gene>
    <name evidence="3" type="ORF">QLX08_009014</name>
</gene>
<keyword evidence="4" id="KW-1185">Reference proteome</keyword>
<protein>
    <recommendedName>
        <fullName evidence="5">Peptidylprolyl isomerase</fullName>
    </recommendedName>
</protein>
<evidence type="ECO:0000256" key="1">
    <source>
        <dbReference type="SAM" id="Coils"/>
    </source>
</evidence>
<dbReference type="AlphaFoldDB" id="A0AAW0ZIH0"/>
<dbReference type="PANTHER" id="PTHR44927:SF1">
    <property type="entry name" value="FK506-BINDING PROTEIN 15"/>
    <property type="match status" value="1"/>
</dbReference>
<evidence type="ECO:0008006" key="5">
    <source>
        <dbReference type="Google" id="ProtNLM"/>
    </source>
</evidence>
<feature type="coiled-coil region" evidence="1">
    <location>
        <begin position="467"/>
        <end position="550"/>
    </location>
</feature>
<evidence type="ECO:0000313" key="4">
    <source>
        <dbReference type="Proteomes" id="UP001432146"/>
    </source>
</evidence>
<comment type="caution">
    <text evidence="3">The sequence shown here is derived from an EMBL/GenBank/DDBJ whole genome shotgun (WGS) entry which is preliminary data.</text>
</comment>
<dbReference type="EMBL" id="JAWNGG020000193">
    <property type="protein sequence ID" value="KAK9297302.1"/>
    <property type="molecule type" value="Genomic_DNA"/>
</dbReference>
<feature type="compositionally biased region" description="Basic and acidic residues" evidence="2">
    <location>
        <begin position="291"/>
        <end position="302"/>
    </location>
</feature>
<accession>A0AAW0ZIH0</accession>
<dbReference type="Proteomes" id="UP001432146">
    <property type="component" value="Unassembled WGS sequence"/>
</dbReference>
<dbReference type="PANTHER" id="PTHR44927">
    <property type="entry name" value="FK506-BINDING PROTEIN 15"/>
    <property type="match status" value="1"/>
</dbReference>